<comment type="catalytic activity">
    <reaction evidence="2">
        <text>2 GTP = 3',3'-c-di-GMP + 2 diphosphate</text>
        <dbReference type="Rhea" id="RHEA:24898"/>
        <dbReference type="ChEBI" id="CHEBI:33019"/>
        <dbReference type="ChEBI" id="CHEBI:37565"/>
        <dbReference type="ChEBI" id="CHEBI:58805"/>
        <dbReference type="EC" id="2.7.7.65"/>
    </reaction>
</comment>
<evidence type="ECO:0000313" key="8">
    <source>
        <dbReference type="Proteomes" id="UP000509513"/>
    </source>
</evidence>
<dbReference type="Proteomes" id="UP000509513">
    <property type="component" value="Chromosome"/>
</dbReference>
<dbReference type="AlphaFoldDB" id="A0A7L5JR39"/>
<dbReference type="SMART" id="SM00267">
    <property type="entry name" value="GGDEF"/>
    <property type="match status" value="1"/>
</dbReference>
<dbReference type="PANTHER" id="PTHR45138:SF9">
    <property type="entry name" value="DIGUANYLATE CYCLASE DGCM-RELATED"/>
    <property type="match status" value="1"/>
</dbReference>
<dbReference type="EMBL" id="VBUC01000006">
    <property type="protein sequence ID" value="TLT00628.1"/>
    <property type="molecule type" value="Genomic_DNA"/>
</dbReference>
<accession>A0A7L5JR39</accession>
<organism evidence="5 8">
    <name type="scientific">Aliarcobacter cibarius</name>
    <dbReference type="NCBI Taxonomy" id="255507"/>
    <lineage>
        <taxon>Bacteria</taxon>
        <taxon>Pseudomonadati</taxon>
        <taxon>Campylobacterota</taxon>
        <taxon>Epsilonproteobacteria</taxon>
        <taxon>Campylobacterales</taxon>
        <taxon>Arcobacteraceae</taxon>
        <taxon>Aliarcobacter</taxon>
    </lineage>
</organism>
<dbReference type="InterPro" id="IPR000160">
    <property type="entry name" value="GGDEF_dom"/>
</dbReference>
<dbReference type="InterPro" id="IPR050469">
    <property type="entry name" value="Diguanylate_Cyclase"/>
</dbReference>
<evidence type="ECO:0000313" key="5">
    <source>
        <dbReference type="EMBL" id="QKJ27589.1"/>
    </source>
</evidence>
<sequence>MKNIKDITKNTLASLSKNNIATTPENYFIEFNEQAKKFDSNFEELDLFEVLKNSISEVEKEELEPKSYNDLAKILQKRVSAEELKKLVVALNDILKPSVNFDMLEEIEKFITKLLERPKDLTSSDSIKTLKKLSKQRVTNDRQVLKEKTDDIMKLTSLMSRYFDKTLTDGVNSNEEIIKIKDELVALDISKFSHRELRIVQKKLIDTIFKIETALSENKKILSNNKERFDYLNRQIEELQKELSLVKEEHQIDYLTSLLNRRAYDYEVEKMERKYQVFNSNFAIVFYDIDHFKDINDKYGHACGDAVLKSFARILKDLTRKEDVIARYGGEEFVALVHYQDEIEVSRYIKRVKNTIRDTDFIYSNNKIKITFSAGISFRNKYESFFEAKKHADDLLYKAKNQGRDIIFLDNSQEL</sequence>
<dbReference type="FunFam" id="3.30.70.270:FF:000001">
    <property type="entry name" value="Diguanylate cyclase domain protein"/>
    <property type="match status" value="1"/>
</dbReference>
<dbReference type="PANTHER" id="PTHR45138">
    <property type="entry name" value="REGULATORY COMPONENTS OF SENSORY TRANSDUCTION SYSTEM"/>
    <property type="match status" value="1"/>
</dbReference>
<evidence type="ECO:0000256" key="2">
    <source>
        <dbReference type="ARBA" id="ARBA00034247"/>
    </source>
</evidence>
<reference evidence="6 7" key="1">
    <citation type="submission" date="2019-05" db="EMBL/GenBank/DDBJ databases">
        <title>Arcobacter cibarius and Arcobacter thereius providing challenges in identification an antibiotic susceptibility and Quinolone resistance.</title>
        <authorList>
            <person name="Busch A."/>
            <person name="Hanel I."/>
            <person name="Hotzel H."/>
            <person name="Tomaso H."/>
        </authorList>
    </citation>
    <scope>NUCLEOTIDE SEQUENCE [LARGE SCALE GENOMIC DNA]</scope>
    <source>
        <strain evidence="6 7">16CS0831-2</strain>
    </source>
</reference>
<keyword evidence="7" id="KW-1185">Reference proteome</keyword>
<dbReference type="InterPro" id="IPR043128">
    <property type="entry name" value="Rev_trsase/Diguanyl_cyclase"/>
</dbReference>
<dbReference type="NCBIfam" id="TIGR00254">
    <property type="entry name" value="GGDEF"/>
    <property type="match status" value="1"/>
</dbReference>
<dbReference type="CDD" id="cd01949">
    <property type="entry name" value="GGDEF"/>
    <property type="match status" value="1"/>
</dbReference>
<dbReference type="EMBL" id="CP054051">
    <property type="protein sequence ID" value="QKJ27589.1"/>
    <property type="molecule type" value="Genomic_DNA"/>
</dbReference>
<protein>
    <recommendedName>
        <fullName evidence="1">diguanylate cyclase</fullName>
        <ecNumber evidence="1">2.7.7.65</ecNumber>
    </recommendedName>
</protein>
<gene>
    <name evidence="5" type="ORF">ACBT_1692</name>
    <name evidence="6" type="ORF">FE247_03550</name>
</gene>
<dbReference type="SUPFAM" id="SSF55073">
    <property type="entry name" value="Nucleotide cyclase"/>
    <property type="match status" value="1"/>
</dbReference>
<evidence type="ECO:0000256" key="1">
    <source>
        <dbReference type="ARBA" id="ARBA00012528"/>
    </source>
</evidence>
<evidence type="ECO:0000313" key="7">
    <source>
        <dbReference type="Proteomes" id="UP000305417"/>
    </source>
</evidence>
<dbReference type="InterPro" id="IPR029787">
    <property type="entry name" value="Nucleotide_cyclase"/>
</dbReference>
<evidence type="ECO:0000313" key="6">
    <source>
        <dbReference type="EMBL" id="TLT00628.1"/>
    </source>
</evidence>
<dbReference type="EC" id="2.7.7.65" evidence="1"/>
<dbReference type="Gene3D" id="3.30.70.270">
    <property type="match status" value="1"/>
</dbReference>
<dbReference type="PROSITE" id="PS50887">
    <property type="entry name" value="GGDEF"/>
    <property type="match status" value="1"/>
</dbReference>
<dbReference type="OrthoDB" id="9779960at2"/>
<dbReference type="RefSeq" id="WP_024775952.1">
    <property type="nucleotide sequence ID" value="NZ_CP054051.1"/>
</dbReference>
<name>A0A7L5JR39_9BACT</name>
<reference evidence="5 8" key="2">
    <citation type="submission" date="2020-05" db="EMBL/GenBank/DDBJ databases">
        <title>Complete genome sequencing of Campylobacter and Arcobacter type strains.</title>
        <authorList>
            <person name="Miller W.G."/>
            <person name="Yee E."/>
        </authorList>
    </citation>
    <scope>NUCLEOTIDE SEQUENCE [LARGE SCALE GENOMIC DNA]</scope>
    <source>
        <strain evidence="5 8">LMG 21996</strain>
    </source>
</reference>
<dbReference type="Proteomes" id="UP000305417">
    <property type="component" value="Unassembled WGS sequence"/>
</dbReference>
<evidence type="ECO:0000256" key="3">
    <source>
        <dbReference type="SAM" id="Coils"/>
    </source>
</evidence>
<feature type="coiled-coil region" evidence="3">
    <location>
        <begin position="222"/>
        <end position="249"/>
    </location>
</feature>
<proteinExistence type="predicted"/>
<keyword evidence="3" id="KW-0175">Coiled coil</keyword>
<feature type="domain" description="GGDEF" evidence="4">
    <location>
        <begin position="280"/>
        <end position="412"/>
    </location>
</feature>
<dbReference type="Pfam" id="PF00990">
    <property type="entry name" value="GGDEF"/>
    <property type="match status" value="1"/>
</dbReference>
<dbReference type="KEGG" id="acib:ACBT_1692"/>
<dbReference type="GO" id="GO:0052621">
    <property type="term" value="F:diguanylate cyclase activity"/>
    <property type="evidence" value="ECO:0007669"/>
    <property type="project" value="UniProtKB-EC"/>
</dbReference>
<evidence type="ECO:0000259" key="4">
    <source>
        <dbReference type="PROSITE" id="PS50887"/>
    </source>
</evidence>